<dbReference type="RefSeq" id="WP_069377637.1">
    <property type="nucleotide sequence ID" value="NZ_CP017141.1"/>
</dbReference>
<protein>
    <submittedName>
        <fullName evidence="1">Uncharacterized protein</fullName>
    </submittedName>
</protein>
<accession>A0A1D7QB68</accession>
<dbReference type="EMBL" id="CP017141">
    <property type="protein sequence ID" value="AOM75940.1"/>
    <property type="molecule type" value="Genomic_DNA"/>
</dbReference>
<evidence type="ECO:0000313" key="2">
    <source>
        <dbReference type="Proteomes" id="UP000094313"/>
    </source>
</evidence>
<name>A0A1D7QB68_9SPHI</name>
<dbReference type="AlphaFoldDB" id="A0A1D7QB68"/>
<dbReference type="Pfam" id="PF19781">
    <property type="entry name" value="DUF6266"/>
    <property type="match status" value="1"/>
</dbReference>
<organism evidence="1 2">
    <name type="scientific">Pedobacter steynii</name>
    <dbReference type="NCBI Taxonomy" id="430522"/>
    <lineage>
        <taxon>Bacteria</taxon>
        <taxon>Pseudomonadati</taxon>
        <taxon>Bacteroidota</taxon>
        <taxon>Sphingobacteriia</taxon>
        <taxon>Sphingobacteriales</taxon>
        <taxon>Sphingobacteriaceae</taxon>
        <taxon>Pedobacter</taxon>
    </lineage>
</organism>
<keyword evidence="2" id="KW-1185">Reference proteome</keyword>
<gene>
    <name evidence="1" type="ORF">BFS30_01385</name>
</gene>
<sequence length="275" mass="30646">MGLLPYGPHGPVIGKVGKLVSYILNGQVVTRTIGHKRTKHSKDQLANYQAMAVTMKLLKPMTTFINSSFEIEARGTVKNQHNLATSYNKKQALKGEYPDIRVDYSKVVLSYGNLPVAGNLKMVKTETGLQISWDTGGGKPHDMVMILICHPLKGLSSGSINACRRDAGSHFFAISEEDLSQQLEAYICFKSADGKQISNSVYLGNFNGEMESSKEKLKREQYQALKTRFDQVSAAYFRILDLRIVAQLTTKSFRNLETEYQALKQKLEHLPGKPG</sequence>
<evidence type="ECO:0000313" key="1">
    <source>
        <dbReference type="EMBL" id="AOM75940.1"/>
    </source>
</evidence>
<dbReference type="InterPro" id="IPR046233">
    <property type="entry name" value="DUF6266"/>
</dbReference>
<dbReference type="KEGG" id="psty:BFS30_01385"/>
<dbReference type="OrthoDB" id="747944at2"/>
<dbReference type="Proteomes" id="UP000094313">
    <property type="component" value="Chromosome"/>
</dbReference>
<proteinExistence type="predicted"/>
<reference evidence="1 2" key="1">
    <citation type="submission" date="2016-08" db="EMBL/GenBank/DDBJ databases">
        <authorList>
            <person name="Seilhamer J.J."/>
        </authorList>
    </citation>
    <scope>NUCLEOTIDE SEQUENCE [LARGE SCALE GENOMIC DNA]</scope>
    <source>
        <strain evidence="1 2">DX4</strain>
    </source>
</reference>